<accession>A0A382UF64</accession>
<evidence type="ECO:0000313" key="1">
    <source>
        <dbReference type="EMBL" id="SVD32909.1"/>
    </source>
</evidence>
<organism evidence="1">
    <name type="scientific">marine metagenome</name>
    <dbReference type="NCBI Taxonomy" id="408172"/>
    <lineage>
        <taxon>unclassified sequences</taxon>
        <taxon>metagenomes</taxon>
        <taxon>ecological metagenomes</taxon>
    </lineage>
</organism>
<dbReference type="EMBL" id="UINC01143782">
    <property type="protein sequence ID" value="SVD32909.1"/>
    <property type="molecule type" value="Genomic_DNA"/>
</dbReference>
<dbReference type="AlphaFoldDB" id="A0A382UF64"/>
<protein>
    <submittedName>
        <fullName evidence="1">Uncharacterized protein</fullName>
    </submittedName>
</protein>
<gene>
    <name evidence="1" type="ORF">METZ01_LOCUS385763</name>
</gene>
<reference evidence="1" key="1">
    <citation type="submission" date="2018-05" db="EMBL/GenBank/DDBJ databases">
        <authorList>
            <person name="Lanie J.A."/>
            <person name="Ng W.-L."/>
            <person name="Kazmierczak K.M."/>
            <person name="Andrzejewski T.M."/>
            <person name="Davidsen T.M."/>
            <person name="Wayne K.J."/>
            <person name="Tettelin H."/>
            <person name="Glass J.I."/>
            <person name="Rusch D."/>
            <person name="Podicherti R."/>
            <person name="Tsui H.-C.T."/>
            <person name="Winkler M.E."/>
        </authorList>
    </citation>
    <scope>NUCLEOTIDE SEQUENCE</scope>
</reference>
<sequence>MPIDKGKLFHKLHQLQKRLYRSKKNPGHTSDLKYNLRFKRIKEIKKALSNI</sequence>
<proteinExistence type="predicted"/>
<name>A0A382UF64_9ZZZZ</name>